<dbReference type="RefSeq" id="WP_253201863.1">
    <property type="nucleotide sequence ID" value="NZ_JAZHFS010000021.1"/>
</dbReference>
<comment type="caution">
    <text evidence="2">The sequence shown here is derived from an EMBL/GenBank/DDBJ whole genome shotgun (WGS) entry which is preliminary data.</text>
</comment>
<organism evidence="2 3">
    <name type="scientific">Clostridium frigoriphilum</name>
    <dbReference type="NCBI Taxonomy" id="443253"/>
    <lineage>
        <taxon>Bacteria</taxon>
        <taxon>Bacillati</taxon>
        <taxon>Bacillota</taxon>
        <taxon>Clostridia</taxon>
        <taxon>Eubacteriales</taxon>
        <taxon>Clostridiaceae</taxon>
        <taxon>Clostridium</taxon>
    </lineage>
</organism>
<dbReference type="InterPro" id="IPR029044">
    <property type="entry name" value="Nucleotide-diphossugar_trans"/>
</dbReference>
<dbReference type="SUPFAM" id="SSF53448">
    <property type="entry name" value="Nucleotide-diphospho-sugar transferases"/>
    <property type="match status" value="1"/>
</dbReference>
<protein>
    <submittedName>
        <fullName evidence="2">Glycosyltransferase family A protein</fullName>
        <ecNumber evidence="2">2.4.-.-</ecNumber>
    </submittedName>
</protein>
<dbReference type="CDD" id="cd00761">
    <property type="entry name" value="Glyco_tranf_GTA_type"/>
    <property type="match status" value="1"/>
</dbReference>
<sequence length="275" mass="31646">MAKDYMAREMNLINISVVIPMYNSKDTIINALNSIKNQTAFEQILEIIVINDGSIDNSLNIVKKYIEDNEDMPIVIINKPNGRVSAARNSGMKVAKGEWIALLDSDDEWLPEKIEIQLKTIQEHPEIDFLGGDIDNRGLKILWKRIKGLYKADVKDVCLKMFPQTSVAIFKKNIFEKIGGYDEKQSYAEDGNYFLKICTHYNYYHLPVQMVCYGGGKPGFGFSGLSANLKKMYEGNIKNIKELKRDLVISSGFYAFLRVFYWVKYIRRILITKLR</sequence>
<dbReference type="PANTHER" id="PTHR22916">
    <property type="entry name" value="GLYCOSYLTRANSFERASE"/>
    <property type="match status" value="1"/>
</dbReference>
<dbReference type="GO" id="GO:0016757">
    <property type="term" value="F:glycosyltransferase activity"/>
    <property type="evidence" value="ECO:0007669"/>
    <property type="project" value="UniProtKB-KW"/>
</dbReference>
<dbReference type="InterPro" id="IPR001173">
    <property type="entry name" value="Glyco_trans_2-like"/>
</dbReference>
<feature type="domain" description="Glycosyltransferase 2-like" evidence="1">
    <location>
        <begin position="16"/>
        <end position="178"/>
    </location>
</feature>
<evidence type="ECO:0000313" key="2">
    <source>
        <dbReference type="EMBL" id="MEF2114313.1"/>
    </source>
</evidence>
<reference evidence="2 3" key="1">
    <citation type="submission" date="2023-11" db="EMBL/GenBank/DDBJ databases">
        <title>Draft genome sequence of a psychrophilic Clostridium strain from permafrost water brine.</title>
        <authorList>
            <person name="Shcherbakova V.A."/>
            <person name="Trubitsyn V.E."/>
            <person name="Zakharyuk A.G."/>
        </authorList>
    </citation>
    <scope>NUCLEOTIDE SEQUENCE [LARGE SCALE GENOMIC DNA]</scope>
    <source>
        <strain evidence="2 3">14F</strain>
    </source>
</reference>
<dbReference type="Gene3D" id="3.90.550.10">
    <property type="entry name" value="Spore Coat Polysaccharide Biosynthesis Protein SpsA, Chain A"/>
    <property type="match status" value="1"/>
</dbReference>
<evidence type="ECO:0000259" key="1">
    <source>
        <dbReference type="Pfam" id="PF00535"/>
    </source>
</evidence>
<dbReference type="EC" id="2.4.-.-" evidence="2"/>
<dbReference type="EMBL" id="JAZHFS010000021">
    <property type="protein sequence ID" value="MEF2114313.1"/>
    <property type="molecule type" value="Genomic_DNA"/>
</dbReference>
<keyword evidence="2" id="KW-0808">Transferase</keyword>
<dbReference type="Pfam" id="PF00535">
    <property type="entry name" value="Glycos_transf_2"/>
    <property type="match status" value="1"/>
</dbReference>
<keyword evidence="2" id="KW-0328">Glycosyltransferase</keyword>
<proteinExistence type="predicted"/>
<gene>
    <name evidence="2" type="ORF">SJI18_18615</name>
</gene>
<keyword evidence="3" id="KW-1185">Reference proteome</keyword>
<evidence type="ECO:0000313" key="3">
    <source>
        <dbReference type="Proteomes" id="UP001498469"/>
    </source>
</evidence>
<name>A0ABU7USD8_9CLOT</name>
<dbReference type="Proteomes" id="UP001498469">
    <property type="component" value="Unassembled WGS sequence"/>
</dbReference>
<accession>A0ABU7USD8</accession>